<dbReference type="InterPro" id="IPR040788">
    <property type="entry name" value="HEPN_MAE_28990"/>
</dbReference>
<comment type="caution">
    <text evidence="2">The sequence shown here is derived from an EMBL/GenBank/DDBJ whole genome shotgun (WGS) entry which is preliminary data.</text>
</comment>
<protein>
    <recommendedName>
        <fullName evidence="1">MAE-28990/MAE-18760-like HEPN domain-containing protein</fullName>
    </recommendedName>
</protein>
<reference evidence="2 3" key="1">
    <citation type="submission" date="2021-04" db="EMBL/GenBank/DDBJ databases">
        <authorList>
            <person name="Vanwijnsberghe S."/>
        </authorList>
    </citation>
    <scope>NUCLEOTIDE SEQUENCE [LARGE SCALE GENOMIC DNA]</scope>
    <source>
        <strain evidence="2 3">LMG 32171</strain>
    </source>
</reference>
<feature type="domain" description="MAE-28990/MAE-18760-like HEPN" evidence="1">
    <location>
        <begin position="10"/>
        <end position="210"/>
    </location>
</feature>
<keyword evidence="3" id="KW-1185">Reference proteome</keyword>
<accession>A0ABM8UA92</accession>
<proteinExistence type="predicted"/>
<organism evidence="2 3">
    <name type="scientific">Paraburkholderia gardini</name>
    <dbReference type="NCBI Taxonomy" id="2823469"/>
    <lineage>
        <taxon>Bacteria</taxon>
        <taxon>Pseudomonadati</taxon>
        <taxon>Pseudomonadota</taxon>
        <taxon>Betaproteobacteria</taxon>
        <taxon>Burkholderiales</taxon>
        <taxon>Burkholderiaceae</taxon>
        <taxon>Paraburkholderia</taxon>
    </lineage>
</organism>
<dbReference type="Proteomes" id="UP000789752">
    <property type="component" value="Unassembled WGS sequence"/>
</dbReference>
<sequence>MKEMKTVNMFLSHLKDEFVWRQMEIIDTRLDVKTIAETKTHRTRAGVILAYAHWEGFVKTSTEFLLNFISNKRLANRGLRDIFLLYSLKTHVSRLVETDKTQPALEALRFVLGELDKPCKMSYKNSVDTGSNLSSLIFDNIAKSVGIDVGPYLHLYPYIDESIVDRRNTIAHGQRLLIERDDFQAMTDRVLQLMEMYKTDLENLVVTESYRTQ</sequence>
<gene>
    <name evidence="2" type="ORF">R54767_04735</name>
</gene>
<name>A0ABM8UA92_9BURK</name>
<evidence type="ECO:0000313" key="2">
    <source>
        <dbReference type="EMBL" id="CAG4920652.1"/>
    </source>
</evidence>
<evidence type="ECO:0000259" key="1">
    <source>
        <dbReference type="Pfam" id="PF18737"/>
    </source>
</evidence>
<dbReference type="Pfam" id="PF18737">
    <property type="entry name" value="HEPN_MAE_28990"/>
    <property type="match status" value="1"/>
</dbReference>
<evidence type="ECO:0000313" key="3">
    <source>
        <dbReference type="Proteomes" id="UP000789752"/>
    </source>
</evidence>
<dbReference type="EMBL" id="CAJQYY010000035">
    <property type="protein sequence ID" value="CAG4920652.1"/>
    <property type="molecule type" value="Genomic_DNA"/>
</dbReference>